<accession>A0A1X7P1Z9</accession>
<feature type="transmembrane region" description="Helical" evidence="1">
    <location>
        <begin position="90"/>
        <end position="111"/>
    </location>
</feature>
<dbReference type="OrthoDB" id="7173378at2"/>
<evidence type="ECO:0000313" key="3">
    <source>
        <dbReference type="EMBL" id="SMH44610.1"/>
    </source>
</evidence>
<dbReference type="AlphaFoldDB" id="A0A1X7P1Z9"/>
<organism evidence="3 4">
    <name type="scientific">Mesorhizobium australicum</name>
    <dbReference type="NCBI Taxonomy" id="536018"/>
    <lineage>
        <taxon>Bacteria</taxon>
        <taxon>Pseudomonadati</taxon>
        <taxon>Pseudomonadota</taxon>
        <taxon>Alphaproteobacteria</taxon>
        <taxon>Hyphomicrobiales</taxon>
        <taxon>Phyllobacteriaceae</taxon>
        <taxon>Mesorhizobium</taxon>
    </lineage>
</organism>
<dbReference type="Pfam" id="PF04241">
    <property type="entry name" value="DUF423"/>
    <property type="match status" value="1"/>
</dbReference>
<dbReference type="InterPro" id="IPR006696">
    <property type="entry name" value="DUF423"/>
</dbReference>
<feature type="transmembrane region" description="Helical" evidence="1">
    <location>
        <begin position="33"/>
        <end position="53"/>
    </location>
</feature>
<keyword evidence="1" id="KW-0472">Membrane</keyword>
<evidence type="ECO:0000256" key="1">
    <source>
        <dbReference type="SAM" id="Phobius"/>
    </source>
</evidence>
<dbReference type="RefSeq" id="WP_085464941.1">
    <property type="nucleotide sequence ID" value="NZ_FXBL01000004.1"/>
</dbReference>
<reference evidence="3 4" key="1">
    <citation type="submission" date="2017-04" db="EMBL/GenBank/DDBJ databases">
        <authorList>
            <person name="Afonso C.L."/>
            <person name="Miller P.J."/>
            <person name="Scott M.A."/>
            <person name="Spackman E."/>
            <person name="Goraichik I."/>
            <person name="Dimitrov K.M."/>
            <person name="Suarez D.L."/>
            <person name="Swayne D.E."/>
        </authorList>
    </citation>
    <scope>NUCLEOTIDE SEQUENCE [LARGE SCALE GENOMIC DNA]</scope>
    <source>
        <strain evidence="3 4">B5P</strain>
    </source>
</reference>
<sequence>MNPFLLVGGLVGAAGVALSAAAAHAGGGNVGTAANFLLFHAPLLVAVGLPGLTAGKMLRVAALIVLIGLLVFTGDLLARDYLGDRLFPMAAPTGGTLMIAGWLAVALAGIFRTGADR</sequence>
<proteinExistence type="predicted"/>
<dbReference type="EMBL" id="FXBL01000004">
    <property type="protein sequence ID" value="SMH44610.1"/>
    <property type="molecule type" value="Genomic_DNA"/>
</dbReference>
<keyword evidence="4" id="KW-1185">Reference proteome</keyword>
<keyword evidence="2" id="KW-0732">Signal</keyword>
<feature type="transmembrane region" description="Helical" evidence="1">
    <location>
        <begin position="60"/>
        <end position="78"/>
    </location>
</feature>
<feature type="signal peptide" evidence="2">
    <location>
        <begin position="1"/>
        <end position="25"/>
    </location>
</feature>
<evidence type="ECO:0000313" key="4">
    <source>
        <dbReference type="Proteomes" id="UP000193083"/>
    </source>
</evidence>
<keyword evidence="1" id="KW-0812">Transmembrane</keyword>
<feature type="chain" id="PRO_5012281872" evidence="2">
    <location>
        <begin position="26"/>
        <end position="117"/>
    </location>
</feature>
<evidence type="ECO:0000256" key="2">
    <source>
        <dbReference type="SAM" id="SignalP"/>
    </source>
</evidence>
<dbReference type="Proteomes" id="UP000193083">
    <property type="component" value="Unassembled WGS sequence"/>
</dbReference>
<protein>
    <submittedName>
        <fullName evidence="3">Uncharacterized membrane protein YgdD, TMEM256/DUF423 family</fullName>
    </submittedName>
</protein>
<keyword evidence="1" id="KW-1133">Transmembrane helix</keyword>
<name>A0A1X7P1Z9_9HYPH</name>
<gene>
    <name evidence="3" type="ORF">SAMN02982922_3071</name>
</gene>